<dbReference type="Proteomes" id="UP000745859">
    <property type="component" value="Unassembled WGS sequence"/>
</dbReference>
<evidence type="ECO:0000313" key="2">
    <source>
        <dbReference type="Proteomes" id="UP000745859"/>
    </source>
</evidence>
<proteinExistence type="predicted"/>
<keyword evidence="2" id="KW-1185">Reference proteome</keyword>
<comment type="caution">
    <text evidence="1">The sequence shown here is derived from an EMBL/GenBank/DDBJ whole genome shotgun (WGS) entry which is preliminary data.</text>
</comment>
<gene>
    <name evidence="1" type="ORF">FHR24_002795</name>
</gene>
<reference evidence="1 2" key="1">
    <citation type="submission" date="2020-03" db="EMBL/GenBank/DDBJ databases">
        <title>Genomic Encyclopedia of Type Strains, Phase IV (KMG-IV): sequencing the most valuable type-strain genomes for metagenomic binning, comparative biology and taxonomic classification.</title>
        <authorList>
            <person name="Goeker M."/>
        </authorList>
    </citation>
    <scope>NUCLEOTIDE SEQUENCE [LARGE SCALE GENOMIC DNA]</scope>
    <source>
        <strain evidence="1 2">DSM 101599</strain>
    </source>
</reference>
<organism evidence="1 2">
    <name type="scientific">Wenyingzhuangia heitensis</name>
    <dbReference type="NCBI Taxonomy" id="1487859"/>
    <lineage>
        <taxon>Bacteria</taxon>
        <taxon>Pseudomonadati</taxon>
        <taxon>Bacteroidota</taxon>
        <taxon>Flavobacteriia</taxon>
        <taxon>Flavobacteriales</taxon>
        <taxon>Flavobacteriaceae</taxon>
        <taxon>Wenyingzhuangia</taxon>
    </lineage>
</organism>
<protein>
    <submittedName>
        <fullName evidence="1">Uncharacterized protein</fullName>
    </submittedName>
</protein>
<accession>A0ABX0UFJ3</accession>
<sequence length="95" mass="11357">MTVQQFREQYIIGFGYEKNSKTKRFRLMVLDRDSMQVINEVLENENNTCFKQFLEGKDLNKAILKFKMDSLEEVLQLHNVEGINLSENEINKYFE</sequence>
<dbReference type="RefSeq" id="WP_167190168.1">
    <property type="nucleotide sequence ID" value="NZ_JAASQL010000005.1"/>
</dbReference>
<evidence type="ECO:0000313" key="1">
    <source>
        <dbReference type="EMBL" id="NIJ46311.1"/>
    </source>
</evidence>
<dbReference type="EMBL" id="JAASQL010000005">
    <property type="protein sequence ID" value="NIJ46311.1"/>
    <property type="molecule type" value="Genomic_DNA"/>
</dbReference>
<name>A0ABX0UFJ3_9FLAO</name>